<protein>
    <submittedName>
        <fullName evidence="5">Transcriptional regulator GlxA family with amidase domain</fullName>
    </submittedName>
</protein>
<dbReference type="PROSITE" id="PS00041">
    <property type="entry name" value="HTH_ARAC_FAMILY_1"/>
    <property type="match status" value="1"/>
</dbReference>
<dbReference type="Gene3D" id="3.40.50.880">
    <property type="match status" value="1"/>
</dbReference>
<dbReference type="InterPro" id="IPR020449">
    <property type="entry name" value="Tscrpt_reg_AraC-type_HTH"/>
</dbReference>
<keyword evidence="6" id="KW-1185">Reference proteome</keyword>
<dbReference type="EMBL" id="JACHEO010000003">
    <property type="protein sequence ID" value="MBB5347250.1"/>
    <property type="molecule type" value="Genomic_DNA"/>
</dbReference>
<dbReference type="SUPFAM" id="SSF46689">
    <property type="entry name" value="Homeodomain-like"/>
    <property type="match status" value="2"/>
</dbReference>
<dbReference type="PANTHER" id="PTHR43130:SF11">
    <property type="entry name" value="TRANSCRIPTIONAL REGULATORY PROTEIN"/>
    <property type="match status" value="1"/>
</dbReference>
<evidence type="ECO:0000313" key="6">
    <source>
        <dbReference type="Proteomes" id="UP000539642"/>
    </source>
</evidence>
<dbReference type="PRINTS" id="PR00032">
    <property type="entry name" value="HTHARAC"/>
</dbReference>
<keyword evidence="2" id="KW-0238">DNA-binding</keyword>
<dbReference type="GO" id="GO:0003700">
    <property type="term" value="F:DNA-binding transcription factor activity"/>
    <property type="evidence" value="ECO:0007669"/>
    <property type="project" value="InterPro"/>
</dbReference>
<feature type="domain" description="HTH araC/xylS-type" evidence="4">
    <location>
        <begin position="223"/>
        <end position="321"/>
    </location>
</feature>
<dbReference type="InterPro" id="IPR002818">
    <property type="entry name" value="DJ-1/PfpI"/>
</dbReference>
<dbReference type="InterPro" id="IPR018060">
    <property type="entry name" value="HTH_AraC"/>
</dbReference>
<dbReference type="CDD" id="cd03138">
    <property type="entry name" value="GATase1_AraC_2"/>
    <property type="match status" value="1"/>
</dbReference>
<accession>A0A840V0A9</accession>
<dbReference type="PANTHER" id="PTHR43130">
    <property type="entry name" value="ARAC-FAMILY TRANSCRIPTIONAL REGULATOR"/>
    <property type="match status" value="1"/>
</dbReference>
<dbReference type="Pfam" id="PF01965">
    <property type="entry name" value="DJ-1_PfpI"/>
    <property type="match status" value="1"/>
</dbReference>
<evidence type="ECO:0000313" key="5">
    <source>
        <dbReference type="EMBL" id="MBB5347250.1"/>
    </source>
</evidence>
<comment type="caution">
    <text evidence="5">The sequence shown here is derived from an EMBL/GenBank/DDBJ whole genome shotgun (WGS) entry which is preliminary data.</text>
</comment>
<dbReference type="GO" id="GO:0043565">
    <property type="term" value="F:sequence-specific DNA binding"/>
    <property type="evidence" value="ECO:0007669"/>
    <property type="project" value="InterPro"/>
</dbReference>
<gene>
    <name evidence="5" type="ORF">HNQ81_000963</name>
</gene>
<dbReference type="AlphaFoldDB" id="A0A840V0A9"/>
<name>A0A840V0A9_9BACT</name>
<dbReference type="InterPro" id="IPR029062">
    <property type="entry name" value="Class_I_gatase-like"/>
</dbReference>
<dbReference type="Proteomes" id="UP000539642">
    <property type="component" value="Unassembled WGS sequence"/>
</dbReference>
<keyword evidence="3" id="KW-0804">Transcription</keyword>
<dbReference type="InterPro" id="IPR009057">
    <property type="entry name" value="Homeodomain-like_sf"/>
</dbReference>
<evidence type="ECO:0000256" key="2">
    <source>
        <dbReference type="ARBA" id="ARBA00023125"/>
    </source>
</evidence>
<keyword evidence="1" id="KW-0805">Transcription regulation</keyword>
<organism evidence="5 6">
    <name type="scientific">Desulfoprunum benzoelyticum</name>
    <dbReference type="NCBI Taxonomy" id="1506996"/>
    <lineage>
        <taxon>Bacteria</taxon>
        <taxon>Pseudomonadati</taxon>
        <taxon>Thermodesulfobacteriota</taxon>
        <taxon>Desulfobulbia</taxon>
        <taxon>Desulfobulbales</taxon>
        <taxon>Desulfobulbaceae</taxon>
        <taxon>Desulfoprunum</taxon>
    </lineage>
</organism>
<dbReference type="InterPro" id="IPR052158">
    <property type="entry name" value="INH-QAR"/>
</dbReference>
<sequence length="333" mass="37046">MVNITFIVDTGCQFSGISGLIDSFTIANRWHATNTGEWSAPLFTTRILSQDGKAVKVSGGFQVIPDGAFQDSLQTDVVVVPPYLPSADLLPANARPLLDWIVARYEQGVTIASVCTGSFVLAETGLLDGRLATTHWFYAKLFKRRYPKVLLEPDRVLTRDKGLICSGSVSAFYYLALHLIEWYGSPHLAAQCSKSLLVDPNKSSQSSYAVFNVHKGHGDQEILRAQELIESHFADSINMKDLARKVGISPRHFIRRFKKATDETPLSYLQQIRIERAKDYLETTLETVNEITQVIGYENSSSFRKLFKEATGLSPSEYRNRFIRGDGGASGVN</sequence>
<evidence type="ECO:0000256" key="3">
    <source>
        <dbReference type="ARBA" id="ARBA00023163"/>
    </source>
</evidence>
<evidence type="ECO:0000259" key="4">
    <source>
        <dbReference type="PROSITE" id="PS01124"/>
    </source>
</evidence>
<evidence type="ECO:0000256" key="1">
    <source>
        <dbReference type="ARBA" id="ARBA00023015"/>
    </source>
</evidence>
<proteinExistence type="predicted"/>
<dbReference type="InterPro" id="IPR018062">
    <property type="entry name" value="HTH_AraC-typ_CS"/>
</dbReference>
<dbReference type="PROSITE" id="PS01124">
    <property type="entry name" value="HTH_ARAC_FAMILY_2"/>
    <property type="match status" value="1"/>
</dbReference>
<dbReference type="Pfam" id="PF12833">
    <property type="entry name" value="HTH_18"/>
    <property type="match status" value="1"/>
</dbReference>
<dbReference type="SMART" id="SM00342">
    <property type="entry name" value="HTH_ARAC"/>
    <property type="match status" value="1"/>
</dbReference>
<dbReference type="Gene3D" id="1.10.10.60">
    <property type="entry name" value="Homeodomain-like"/>
    <property type="match status" value="2"/>
</dbReference>
<dbReference type="SUPFAM" id="SSF52317">
    <property type="entry name" value="Class I glutamine amidotransferase-like"/>
    <property type="match status" value="1"/>
</dbReference>
<dbReference type="RefSeq" id="WP_183348841.1">
    <property type="nucleotide sequence ID" value="NZ_JACHEO010000003.1"/>
</dbReference>
<reference evidence="5 6" key="1">
    <citation type="submission" date="2020-08" db="EMBL/GenBank/DDBJ databases">
        <title>Genomic Encyclopedia of Type Strains, Phase IV (KMG-IV): sequencing the most valuable type-strain genomes for metagenomic binning, comparative biology and taxonomic classification.</title>
        <authorList>
            <person name="Goeker M."/>
        </authorList>
    </citation>
    <scope>NUCLEOTIDE SEQUENCE [LARGE SCALE GENOMIC DNA]</scope>
    <source>
        <strain evidence="5 6">DSM 28570</strain>
    </source>
</reference>